<accession>N9NUK1</accession>
<comment type="caution">
    <text evidence="1">The sequence shown here is derived from an EMBL/GenBank/DDBJ whole genome shotgun (WGS) entry which is preliminary data.</text>
</comment>
<dbReference type="HOGENOM" id="CLU_2327521_0_0_6"/>
<dbReference type="PATRIC" id="fig|1217706.3.peg.4"/>
<organism evidence="1 2">
    <name type="scientific">Acinetobacter vivianii</name>
    <dbReference type="NCBI Taxonomy" id="1776742"/>
    <lineage>
        <taxon>Bacteria</taxon>
        <taxon>Pseudomonadati</taxon>
        <taxon>Pseudomonadota</taxon>
        <taxon>Gammaproteobacteria</taxon>
        <taxon>Moraxellales</taxon>
        <taxon>Moraxellaceae</taxon>
        <taxon>Acinetobacter</taxon>
    </lineage>
</organism>
<name>N9NUK1_9GAMM</name>
<dbReference type="Proteomes" id="UP000013173">
    <property type="component" value="Unassembled WGS sequence"/>
</dbReference>
<evidence type="ECO:0000313" key="2">
    <source>
        <dbReference type="Proteomes" id="UP000013173"/>
    </source>
</evidence>
<gene>
    <name evidence="1" type="ORF">F892_00004</name>
</gene>
<proteinExistence type="predicted"/>
<protein>
    <submittedName>
        <fullName evidence="1">Uncharacterized protein</fullName>
    </submittedName>
</protein>
<dbReference type="GeneID" id="303685451"/>
<dbReference type="RefSeq" id="WP_005254854.1">
    <property type="nucleotide sequence ID" value="NZ_BMDR01000015.1"/>
</dbReference>
<dbReference type="AlphaFoldDB" id="N9NUK1"/>
<keyword evidence="2" id="KW-1185">Reference proteome</keyword>
<evidence type="ECO:0000313" key="1">
    <source>
        <dbReference type="EMBL" id="ENX24854.1"/>
    </source>
</evidence>
<sequence length="98" mass="11142">MVKVIEERSCYTVEITPRALGGEATIIGMGFAMNIPEDTPVKISSAKFYLKHEPIFNTYFLHWNWMLNPAKKEQGDGNGNCCITEADFLELKKHFLVC</sequence>
<reference evidence="1 2" key="1">
    <citation type="submission" date="2013-02" db="EMBL/GenBank/DDBJ databases">
        <title>The Genome Sequence of Acinetobacter sp. NIPH 2168.</title>
        <authorList>
            <consortium name="The Broad Institute Genome Sequencing Platform"/>
            <consortium name="The Broad Institute Genome Sequencing Center for Infectious Disease"/>
            <person name="Cerqueira G."/>
            <person name="Feldgarden M."/>
            <person name="Courvalin P."/>
            <person name="Perichon B."/>
            <person name="Grillot-Courvalin C."/>
            <person name="Clermont D."/>
            <person name="Rocha E."/>
            <person name="Yoon E.-J."/>
            <person name="Nemec A."/>
            <person name="Walker B."/>
            <person name="Young S.K."/>
            <person name="Zeng Q."/>
            <person name="Gargeya S."/>
            <person name="Fitzgerald M."/>
            <person name="Haas B."/>
            <person name="Abouelleil A."/>
            <person name="Alvarado L."/>
            <person name="Arachchi H.M."/>
            <person name="Berlin A.M."/>
            <person name="Chapman S.B."/>
            <person name="Dewar J."/>
            <person name="Goldberg J."/>
            <person name="Griggs A."/>
            <person name="Gujja S."/>
            <person name="Hansen M."/>
            <person name="Howarth C."/>
            <person name="Imamovic A."/>
            <person name="Larimer J."/>
            <person name="McCowan C."/>
            <person name="Murphy C."/>
            <person name="Neiman D."/>
            <person name="Pearson M."/>
            <person name="Priest M."/>
            <person name="Roberts A."/>
            <person name="Saif S."/>
            <person name="Shea T."/>
            <person name="Sisk P."/>
            <person name="Sykes S."/>
            <person name="Wortman J."/>
            <person name="Nusbaum C."/>
            <person name="Birren B."/>
        </authorList>
    </citation>
    <scope>NUCLEOTIDE SEQUENCE [LARGE SCALE GENOMIC DNA]</scope>
    <source>
        <strain evidence="1 2">NIPH 2168</strain>
    </source>
</reference>
<dbReference type="EMBL" id="APRW01000001">
    <property type="protein sequence ID" value="ENX24854.1"/>
    <property type="molecule type" value="Genomic_DNA"/>
</dbReference>